<dbReference type="EC" id="2.2.1.1" evidence="3"/>
<dbReference type="AlphaFoldDB" id="A0A485C228"/>
<evidence type="ECO:0000313" key="4">
    <source>
        <dbReference type="Proteomes" id="UP000345637"/>
    </source>
</evidence>
<reference evidence="3 4" key="1">
    <citation type="submission" date="2019-03" db="EMBL/GenBank/DDBJ databases">
        <authorList>
            <consortium name="Pathogen Informatics"/>
        </authorList>
    </citation>
    <scope>NUCLEOTIDE SEQUENCE [LARGE SCALE GENOMIC DNA]</scope>
    <source>
        <strain evidence="3 4">NCTC12998</strain>
    </source>
</reference>
<dbReference type="GO" id="GO:0004802">
    <property type="term" value="F:transketolase activity"/>
    <property type="evidence" value="ECO:0007669"/>
    <property type="project" value="UniProtKB-EC"/>
</dbReference>
<dbReference type="PANTHER" id="PTHR43522:SF13">
    <property type="entry name" value="TRANSKETOLASE 2"/>
    <property type="match status" value="1"/>
</dbReference>
<dbReference type="SUPFAM" id="SSF52518">
    <property type="entry name" value="Thiamin diphosphate-binding fold (THDP-binding)"/>
    <property type="match status" value="1"/>
</dbReference>
<proteinExistence type="predicted"/>
<protein>
    <submittedName>
        <fullName evidence="3">Transketolase 2</fullName>
        <ecNumber evidence="3">2.2.1.1</ecNumber>
    </submittedName>
</protein>
<dbReference type="InterPro" id="IPR005474">
    <property type="entry name" value="Transketolase_N"/>
</dbReference>
<gene>
    <name evidence="3" type="primary">tktB_3</name>
    <name evidence="3" type="ORF">NCTC12998_05252</name>
</gene>
<dbReference type="InterPro" id="IPR029061">
    <property type="entry name" value="THDP-binding"/>
</dbReference>
<dbReference type="GO" id="GO:0005829">
    <property type="term" value="C:cytosol"/>
    <property type="evidence" value="ECO:0007669"/>
    <property type="project" value="TreeGrafter"/>
</dbReference>
<dbReference type="Gene3D" id="3.40.50.970">
    <property type="match status" value="1"/>
</dbReference>
<dbReference type="Proteomes" id="UP000345637">
    <property type="component" value="Unassembled WGS sequence"/>
</dbReference>
<evidence type="ECO:0000256" key="1">
    <source>
        <dbReference type="SAM" id="MobiDB-lite"/>
    </source>
</evidence>
<dbReference type="InterPro" id="IPR033247">
    <property type="entry name" value="Transketolase_fam"/>
</dbReference>
<dbReference type="PANTHER" id="PTHR43522">
    <property type="entry name" value="TRANSKETOLASE"/>
    <property type="match status" value="1"/>
</dbReference>
<accession>A0A485C228</accession>
<evidence type="ECO:0000313" key="3">
    <source>
        <dbReference type="EMBL" id="VFS78873.1"/>
    </source>
</evidence>
<evidence type="ECO:0000259" key="2">
    <source>
        <dbReference type="Pfam" id="PF00456"/>
    </source>
</evidence>
<dbReference type="GO" id="GO:0006098">
    <property type="term" value="P:pentose-phosphate shunt"/>
    <property type="evidence" value="ECO:0007669"/>
    <property type="project" value="TreeGrafter"/>
</dbReference>
<sequence>MVKPTAGLPTDTAARFRAYHWHVIGDIDGHDPQAVKQAILEAQSVTDKPSLIICRTVIGYGSPNKAGSEESPWRCAGGKRGGVSPREAGLETSAV</sequence>
<feature type="region of interest" description="Disordered" evidence="1">
    <location>
        <begin position="62"/>
        <end position="95"/>
    </location>
</feature>
<keyword evidence="3" id="KW-0808">Transferase</keyword>
<dbReference type="EMBL" id="CAADJE010000025">
    <property type="protein sequence ID" value="VFS78873.1"/>
    <property type="molecule type" value="Genomic_DNA"/>
</dbReference>
<organism evidence="3 4">
    <name type="scientific">Raoultella planticola</name>
    <name type="common">Klebsiella planticola</name>
    <dbReference type="NCBI Taxonomy" id="575"/>
    <lineage>
        <taxon>Bacteria</taxon>
        <taxon>Pseudomonadati</taxon>
        <taxon>Pseudomonadota</taxon>
        <taxon>Gammaproteobacteria</taxon>
        <taxon>Enterobacterales</taxon>
        <taxon>Enterobacteriaceae</taxon>
        <taxon>Klebsiella/Raoultella group</taxon>
        <taxon>Raoultella</taxon>
    </lineage>
</organism>
<dbReference type="Pfam" id="PF00456">
    <property type="entry name" value="Transketolase_N"/>
    <property type="match status" value="1"/>
</dbReference>
<feature type="domain" description="Transketolase N-terminal" evidence="2">
    <location>
        <begin position="10"/>
        <end position="71"/>
    </location>
</feature>
<name>A0A485C228_RAOPL</name>